<dbReference type="OrthoDB" id="3239511at2759"/>
<feature type="compositionally biased region" description="Polar residues" evidence="1">
    <location>
        <begin position="22"/>
        <end position="35"/>
    </location>
</feature>
<keyword evidence="3" id="KW-1185">Reference proteome</keyword>
<evidence type="ECO:0000313" key="3">
    <source>
        <dbReference type="Proteomes" id="UP000823399"/>
    </source>
</evidence>
<name>A0A9P7FCW2_9AGAM</name>
<protein>
    <submittedName>
        <fullName evidence="2">Uncharacterized protein</fullName>
    </submittedName>
</protein>
<dbReference type="EMBL" id="JABBWM010000009">
    <property type="protein sequence ID" value="KAG2114586.1"/>
    <property type="molecule type" value="Genomic_DNA"/>
</dbReference>
<feature type="region of interest" description="Disordered" evidence="1">
    <location>
        <begin position="16"/>
        <end position="40"/>
    </location>
</feature>
<gene>
    <name evidence="2" type="ORF">F5147DRAFT_769895</name>
</gene>
<evidence type="ECO:0000313" key="2">
    <source>
        <dbReference type="EMBL" id="KAG2114586.1"/>
    </source>
</evidence>
<dbReference type="AlphaFoldDB" id="A0A9P7FCW2"/>
<sequence length="367" mass="42076">MASAVVAATVPSVPLRMVPDGTKNSSPEQDQQPDNFTAGPLFEGNSDVADAMSISRDSDAHQHMYYFDFHVFWKVPNSDPHDTILQDHLHVYHMGQWKHLFGELKQHIAALGCSAEKKLDDQFNTFLNGNKLWYISRQVLYATQNILTCTADEAGYALLWCIASYLHINMYISLDMQTESMIAAGRAEVLEFQKRLEDYIKIIEETDLDMIKNWNFPKIHSGQHIFNDIMVKGAARNFSTRPNEKQHGPIKRWYLWQTNHKDIADQEELEDTDLDDEKFEEHFHIGSPLKNQTTLLQVEEENKSICAFHQFRKKLATFLNHFLPSHNIPLPEGTMWLKLSAQDQAANGAVSIDVFAFYGLDFTLNAL</sequence>
<dbReference type="RefSeq" id="XP_041296534.1">
    <property type="nucleotide sequence ID" value="XM_041441087.1"/>
</dbReference>
<dbReference type="GeneID" id="64703346"/>
<comment type="caution">
    <text evidence="2">The sequence shown here is derived from an EMBL/GenBank/DDBJ whole genome shotgun (WGS) entry which is preliminary data.</text>
</comment>
<reference evidence="2" key="1">
    <citation type="journal article" date="2020" name="New Phytol.">
        <title>Comparative genomics reveals dynamic genome evolution in host specialist ectomycorrhizal fungi.</title>
        <authorList>
            <person name="Lofgren L.A."/>
            <person name="Nguyen N.H."/>
            <person name="Vilgalys R."/>
            <person name="Ruytinx J."/>
            <person name="Liao H.L."/>
            <person name="Branco S."/>
            <person name="Kuo A."/>
            <person name="LaButti K."/>
            <person name="Lipzen A."/>
            <person name="Andreopoulos W."/>
            <person name="Pangilinan J."/>
            <person name="Riley R."/>
            <person name="Hundley H."/>
            <person name="Na H."/>
            <person name="Barry K."/>
            <person name="Grigoriev I.V."/>
            <person name="Stajich J.E."/>
            <person name="Kennedy P.G."/>
        </authorList>
    </citation>
    <scope>NUCLEOTIDE SEQUENCE</scope>
    <source>
        <strain evidence="2">FC423</strain>
    </source>
</reference>
<proteinExistence type="predicted"/>
<accession>A0A9P7FCW2</accession>
<dbReference type="Proteomes" id="UP000823399">
    <property type="component" value="Unassembled WGS sequence"/>
</dbReference>
<organism evidence="2 3">
    <name type="scientific">Suillus discolor</name>
    <dbReference type="NCBI Taxonomy" id="1912936"/>
    <lineage>
        <taxon>Eukaryota</taxon>
        <taxon>Fungi</taxon>
        <taxon>Dikarya</taxon>
        <taxon>Basidiomycota</taxon>
        <taxon>Agaricomycotina</taxon>
        <taxon>Agaricomycetes</taxon>
        <taxon>Agaricomycetidae</taxon>
        <taxon>Boletales</taxon>
        <taxon>Suillineae</taxon>
        <taxon>Suillaceae</taxon>
        <taxon>Suillus</taxon>
    </lineage>
</organism>
<evidence type="ECO:0000256" key="1">
    <source>
        <dbReference type="SAM" id="MobiDB-lite"/>
    </source>
</evidence>